<comment type="caution">
    <text evidence="2">The sequence shown here is derived from an EMBL/GenBank/DDBJ whole genome shotgun (WGS) entry which is preliminary data.</text>
</comment>
<keyword evidence="1" id="KW-0472">Membrane</keyword>
<feature type="transmembrane region" description="Helical" evidence="1">
    <location>
        <begin position="284"/>
        <end position="303"/>
    </location>
</feature>
<dbReference type="GO" id="GO:0004222">
    <property type="term" value="F:metalloendopeptidase activity"/>
    <property type="evidence" value="ECO:0007669"/>
    <property type="project" value="InterPro"/>
</dbReference>
<reference evidence="2 3" key="1">
    <citation type="submission" date="2019-06" db="EMBL/GenBank/DDBJ databases">
        <title>Whole genome shotgun sequence of Vibrio inusitatus NBRC 102082.</title>
        <authorList>
            <person name="Hosoyama A."/>
            <person name="Uohara A."/>
            <person name="Ohji S."/>
            <person name="Ichikawa N."/>
        </authorList>
    </citation>
    <scope>NUCLEOTIDE SEQUENCE [LARGE SCALE GENOMIC DNA]</scope>
    <source>
        <strain evidence="2 3">NBRC 102082</strain>
    </source>
</reference>
<dbReference type="PANTHER" id="PTHR13325">
    <property type="entry name" value="PROTEASE M50 MEMBRANE-BOUND TRANSCRIPTION FACTOR SITE 2 PROTEASE"/>
    <property type="match status" value="1"/>
</dbReference>
<keyword evidence="1" id="KW-1133">Transmembrane helix</keyword>
<dbReference type="GO" id="GO:0005737">
    <property type="term" value="C:cytoplasm"/>
    <property type="evidence" value="ECO:0007669"/>
    <property type="project" value="TreeGrafter"/>
</dbReference>
<dbReference type="Gene3D" id="2.40.50.100">
    <property type="match status" value="1"/>
</dbReference>
<dbReference type="OrthoDB" id="9759690at2"/>
<dbReference type="GO" id="GO:0016020">
    <property type="term" value="C:membrane"/>
    <property type="evidence" value="ECO:0007669"/>
    <property type="project" value="InterPro"/>
</dbReference>
<evidence type="ECO:0000313" key="3">
    <source>
        <dbReference type="Proteomes" id="UP000318717"/>
    </source>
</evidence>
<dbReference type="AlphaFoldDB" id="A0A4Y3HR52"/>
<organism evidence="2 3">
    <name type="scientific">Vibrio inusitatus NBRC 102082</name>
    <dbReference type="NCBI Taxonomy" id="1219070"/>
    <lineage>
        <taxon>Bacteria</taxon>
        <taxon>Pseudomonadati</taxon>
        <taxon>Pseudomonadota</taxon>
        <taxon>Gammaproteobacteria</taxon>
        <taxon>Vibrionales</taxon>
        <taxon>Vibrionaceae</taxon>
        <taxon>Vibrio</taxon>
    </lineage>
</organism>
<dbReference type="SUPFAM" id="SSF111369">
    <property type="entry name" value="HlyD-like secretion proteins"/>
    <property type="match status" value="1"/>
</dbReference>
<keyword evidence="1" id="KW-0812">Transmembrane</keyword>
<dbReference type="InterPro" id="IPR001193">
    <property type="entry name" value="MBTPS2"/>
</dbReference>
<feature type="transmembrane region" description="Helical" evidence="1">
    <location>
        <begin position="228"/>
        <end position="245"/>
    </location>
</feature>
<evidence type="ECO:0000256" key="1">
    <source>
        <dbReference type="SAM" id="Phobius"/>
    </source>
</evidence>
<feature type="transmembrane region" description="Helical" evidence="1">
    <location>
        <begin position="427"/>
        <end position="449"/>
    </location>
</feature>
<dbReference type="PANTHER" id="PTHR13325:SF3">
    <property type="entry name" value="MEMBRANE-BOUND TRANSCRIPTION FACTOR SITE-2 PROTEASE"/>
    <property type="match status" value="1"/>
</dbReference>
<feature type="transmembrane region" description="Helical" evidence="1">
    <location>
        <begin position="359"/>
        <end position="381"/>
    </location>
</feature>
<evidence type="ECO:0000313" key="2">
    <source>
        <dbReference type="EMBL" id="GEA49525.1"/>
    </source>
</evidence>
<dbReference type="RefSeq" id="WP_141343874.1">
    <property type="nucleotide sequence ID" value="NZ_BJLF01000001.1"/>
</dbReference>
<dbReference type="Proteomes" id="UP000318717">
    <property type="component" value="Unassembled WGS sequence"/>
</dbReference>
<feature type="transmembrane region" description="Helical" evidence="1">
    <location>
        <begin position="159"/>
        <end position="181"/>
    </location>
</feature>
<protein>
    <submittedName>
        <fullName evidence="2">Uncharacterized protein</fullName>
    </submittedName>
</protein>
<dbReference type="GO" id="GO:0031293">
    <property type="term" value="P:membrane protein intracellular domain proteolysis"/>
    <property type="evidence" value="ECO:0007669"/>
    <property type="project" value="TreeGrafter"/>
</dbReference>
<feature type="transmembrane region" description="Helical" evidence="1">
    <location>
        <begin position="257"/>
        <end position="278"/>
    </location>
</feature>
<proteinExistence type="predicted"/>
<feature type="transmembrane region" description="Helical" evidence="1">
    <location>
        <begin position="387"/>
        <end position="407"/>
    </location>
</feature>
<dbReference type="EMBL" id="BJLF01000001">
    <property type="protein sequence ID" value="GEA49525.1"/>
    <property type="molecule type" value="Genomic_DNA"/>
</dbReference>
<sequence>MAQSLFSPSWYKVSNLKIRVRKHAVIHRHVYRDKVWYVLQDHVTGQFQRFTPQAYQLIGLMNGERTLQQIWDVACERLKEDLPTQDEVIQLVGQLNKANVVQSNVLPSIEHLHRRKQNEQQKKLLQQLKSPLSVRIPMLDPERFLSSTQWVANLVFSKLGALVWLIVVLTGAVLAVTHWGALTNNLSDKVLGVENLFLMALAYPIVKLIHELGHGYAVKRWGGEVHEMGVMLLIFIPVPYVDASATSSFSNKYQRMIVGAVGVLGELLMAAIAMIVWVMVEPGLVRALAYNVMLIGGVSTLLFNGNPLLRFDAYYVLADFLEIPNLGARGNAQVGYVVKRYLFRISSVRTNAYSYTESIWLVVYAVSAYIYRLFVMVAISLFVASKYFFIGVLLAIWSIMQSLILPIAKLVTKPRTDSAMRLKSKRIYLGSFVLILAIIAVLFAVPAPYKTYTQGVIYVPQQAYVRAEVNGFVDHLFVEAGSSVKQGEVILELNSPDLESQVVVLNSQLIEARLRYEASVKNRSESEILLEELRYLEQEYRHALSRMESLRIKSPAQGTFFYADRETEQGRYYYRGQIFGFLVDFDSLPLAAMISEDDIDRVRTQTSSVTLKLASNPNQEYTSRIKRFVPSSTRTLPSAVLATEGGGQIVLDPNRSHDLESYEGYFRVELDSTQAPITRFDERVHVLFEHDSEPIAYRWYRSIRRLFLRQFDV</sequence>
<accession>A0A4Y3HR52</accession>
<gene>
    <name evidence="2" type="ORF">VIN01S_03290</name>
</gene>
<name>A0A4Y3HR52_9VIBR</name>
<dbReference type="Gene3D" id="1.10.287.470">
    <property type="entry name" value="Helix hairpin bin"/>
    <property type="match status" value="1"/>
</dbReference>
<keyword evidence="3" id="KW-1185">Reference proteome</keyword>